<dbReference type="Gene3D" id="3.40.50.1820">
    <property type="entry name" value="alpha/beta hydrolase"/>
    <property type="match status" value="1"/>
</dbReference>
<comment type="caution">
    <text evidence="2">The sequence shown here is derived from an EMBL/GenBank/DDBJ whole genome shotgun (WGS) entry which is preliminary data.</text>
</comment>
<name>A0ABW9FDV1_9NOCA</name>
<gene>
    <name evidence="2" type="ORF">ABEU20_002302</name>
</gene>
<proteinExistence type="predicted"/>
<evidence type="ECO:0000313" key="2">
    <source>
        <dbReference type="EMBL" id="MFM1723730.1"/>
    </source>
</evidence>
<feature type="domain" description="AB hydrolase-1" evidence="1">
    <location>
        <begin position="23"/>
        <end position="267"/>
    </location>
</feature>
<protein>
    <submittedName>
        <fullName evidence="2">Alpha/beta hydrolase</fullName>
    </submittedName>
</protein>
<keyword evidence="3" id="KW-1185">Reference proteome</keyword>
<dbReference type="RefSeq" id="WP_420164281.1">
    <property type="nucleotide sequence ID" value="NZ_JBDLNV010000003.1"/>
</dbReference>
<reference evidence="2 3" key="1">
    <citation type="submission" date="2023-11" db="EMBL/GenBank/DDBJ databases">
        <authorList>
            <person name="Val-Calvo J."/>
            <person name="Scortti M."/>
            <person name="Vazquez-Boland J."/>
        </authorList>
    </citation>
    <scope>NUCLEOTIDE SEQUENCE [LARGE SCALE GENOMIC DNA]</scope>
    <source>
        <strain evidence="2 3">PAM 2766</strain>
    </source>
</reference>
<sequence>MLPENPTPDPPHVLSAGAGDRTVVLVHGYSDHGGTWQKVIPTLAERYRVLAVDLPGFGRSAGYWREPLIDGYVDTLADLVADEPERVSVIGNSLGSVAALAFASRRPDLVANVVLSDMPGVTRIPRSWTRGSQLRLDRITRLLTAPLPDRYLQQMMGAVYAGLALRHPLRADAAVRAGYAEHYATRQQVANLLAIGAVVIREIAQLPIPRMLDELTVPALLLWGENDLLTPARAARRVQITTDRSVAVIPSCGHCPQLDCPSEFLAEVLPFLAR</sequence>
<dbReference type="Pfam" id="PF12697">
    <property type="entry name" value="Abhydrolase_6"/>
    <property type="match status" value="1"/>
</dbReference>
<evidence type="ECO:0000313" key="3">
    <source>
        <dbReference type="Proteomes" id="UP001629745"/>
    </source>
</evidence>
<dbReference type="SUPFAM" id="SSF53474">
    <property type="entry name" value="alpha/beta-Hydrolases"/>
    <property type="match status" value="1"/>
</dbReference>
<evidence type="ECO:0000259" key="1">
    <source>
        <dbReference type="Pfam" id="PF12697"/>
    </source>
</evidence>
<dbReference type="GO" id="GO:0016787">
    <property type="term" value="F:hydrolase activity"/>
    <property type="evidence" value="ECO:0007669"/>
    <property type="project" value="UniProtKB-KW"/>
</dbReference>
<dbReference type="Proteomes" id="UP001629745">
    <property type="component" value="Unassembled WGS sequence"/>
</dbReference>
<dbReference type="PRINTS" id="PR00111">
    <property type="entry name" value="ABHYDROLASE"/>
</dbReference>
<dbReference type="PANTHER" id="PTHR46438">
    <property type="entry name" value="ALPHA/BETA-HYDROLASES SUPERFAMILY PROTEIN"/>
    <property type="match status" value="1"/>
</dbReference>
<keyword evidence="2" id="KW-0378">Hydrolase</keyword>
<dbReference type="EMBL" id="JBDLNV010000003">
    <property type="protein sequence ID" value="MFM1723730.1"/>
    <property type="molecule type" value="Genomic_DNA"/>
</dbReference>
<organism evidence="2 3">
    <name type="scientific">Rhodococcus parequi</name>
    <dbReference type="NCBI Taxonomy" id="3137122"/>
    <lineage>
        <taxon>Bacteria</taxon>
        <taxon>Bacillati</taxon>
        <taxon>Actinomycetota</taxon>
        <taxon>Actinomycetes</taxon>
        <taxon>Mycobacteriales</taxon>
        <taxon>Nocardiaceae</taxon>
        <taxon>Rhodococcus</taxon>
    </lineage>
</organism>
<dbReference type="InterPro" id="IPR029058">
    <property type="entry name" value="AB_hydrolase_fold"/>
</dbReference>
<accession>A0ABW9FDV1</accession>
<dbReference type="InterPro" id="IPR000073">
    <property type="entry name" value="AB_hydrolase_1"/>
</dbReference>